<feature type="compositionally biased region" description="Low complexity" evidence="1">
    <location>
        <begin position="261"/>
        <end position="270"/>
    </location>
</feature>
<feature type="compositionally biased region" description="Polar residues" evidence="1">
    <location>
        <begin position="242"/>
        <end position="253"/>
    </location>
</feature>
<sequence length="301" mass="32491">MSLSPPPRQSWARSKSFQGTNSAITAALQFKADTNDSYYPVPITVDTKLANERSGSSTADKVSSSDEPRTSMSSSLGSATSGSLSPALNSISELHERSGSVETDHRFSSKNLSASPTSPPLSPLATPVMRLGSLKTRNPEYRTNSLDRESHSRILNNAGARDRTGFSTAAMDLRRANSRYGRSGDNGDTFGYYRNANTNDHGSTDREREHGLSTTPSNPTIHPPSSPHIVSSGFSYYGVSSTGEDSGRSSPTPYATRDGQSYYSAGSSSYIPQHYQKTKTSLDLWRILSLEDEGQPGTIDE</sequence>
<dbReference type="AlphaFoldDB" id="A0A9P6LTC0"/>
<dbReference type="Proteomes" id="UP000749646">
    <property type="component" value="Unassembled WGS sequence"/>
</dbReference>
<feature type="compositionally biased region" description="Polar residues" evidence="1">
    <location>
        <begin position="53"/>
        <end position="62"/>
    </location>
</feature>
<dbReference type="EMBL" id="JAAAHW010009747">
    <property type="protein sequence ID" value="KAF9936712.1"/>
    <property type="molecule type" value="Genomic_DNA"/>
</dbReference>
<evidence type="ECO:0000313" key="2">
    <source>
        <dbReference type="EMBL" id="KAF9936712.1"/>
    </source>
</evidence>
<feature type="region of interest" description="Disordered" evidence="1">
    <location>
        <begin position="177"/>
        <end position="272"/>
    </location>
</feature>
<gene>
    <name evidence="2" type="ORF">BGZ65_002131</name>
</gene>
<name>A0A9P6LTC0_9FUNG</name>
<evidence type="ECO:0000256" key="1">
    <source>
        <dbReference type="SAM" id="MobiDB-lite"/>
    </source>
</evidence>
<feature type="compositionally biased region" description="Basic and acidic residues" evidence="1">
    <location>
        <begin position="93"/>
        <end position="107"/>
    </location>
</feature>
<keyword evidence="3" id="KW-1185">Reference proteome</keyword>
<comment type="caution">
    <text evidence="2">The sequence shown here is derived from an EMBL/GenBank/DDBJ whole genome shotgun (WGS) entry which is preliminary data.</text>
</comment>
<feature type="region of interest" description="Disordered" evidence="1">
    <location>
        <begin position="46"/>
        <end position="160"/>
    </location>
</feature>
<accession>A0A9P6LTC0</accession>
<dbReference type="OrthoDB" id="2446123at2759"/>
<feature type="compositionally biased region" description="Basic and acidic residues" evidence="1">
    <location>
        <begin position="202"/>
        <end position="211"/>
    </location>
</feature>
<organism evidence="2 3">
    <name type="scientific">Modicella reniformis</name>
    <dbReference type="NCBI Taxonomy" id="1440133"/>
    <lineage>
        <taxon>Eukaryota</taxon>
        <taxon>Fungi</taxon>
        <taxon>Fungi incertae sedis</taxon>
        <taxon>Mucoromycota</taxon>
        <taxon>Mortierellomycotina</taxon>
        <taxon>Mortierellomycetes</taxon>
        <taxon>Mortierellales</taxon>
        <taxon>Mortierellaceae</taxon>
        <taxon>Modicella</taxon>
    </lineage>
</organism>
<evidence type="ECO:0000313" key="3">
    <source>
        <dbReference type="Proteomes" id="UP000749646"/>
    </source>
</evidence>
<protein>
    <submittedName>
        <fullName evidence="2">Uncharacterized protein</fullName>
    </submittedName>
</protein>
<reference evidence="2" key="1">
    <citation type="journal article" date="2020" name="Fungal Divers.">
        <title>Resolving the Mortierellaceae phylogeny through synthesis of multi-gene phylogenetics and phylogenomics.</title>
        <authorList>
            <person name="Vandepol N."/>
            <person name="Liber J."/>
            <person name="Desiro A."/>
            <person name="Na H."/>
            <person name="Kennedy M."/>
            <person name="Barry K."/>
            <person name="Grigoriev I.V."/>
            <person name="Miller A.N."/>
            <person name="O'Donnell K."/>
            <person name="Stajich J.E."/>
            <person name="Bonito G."/>
        </authorList>
    </citation>
    <scope>NUCLEOTIDE SEQUENCE</scope>
    <source>
        <strain evidence="2">MES-2147</strain>
    </source>
</reference>
<feature type="compositionally biased region" description="Low complexity" evidence="1">
    <location>
        <begin position="227"/>
        <end position="241"/>
    </location>
</feature>
<feature type="compositionally biased region" description="Basic and acidic residues" evidence="1">
    <location>
        <begin position="137"/>
        <end position="152"/>
    </location>
</feature>
<proteinExistence type="predicted"/>
<feature type="compositionally biased region" description="Low complexity" evidence="1">
    <location>
        <begin position="70"/>
        <end position="85"/>
    </location>
</feature>